<sequence>MCEDNTLVPRYRFERSNPFETAFVLNLLMENGTELTYVAAGPVFIITVSGSPPFLIHLVTLLLSREQ</sequence>
<keyword evidence="1" id="KW-1133">Transmembrane helix</keyword>
<reference evidence="2 3" key="1">
    <citation type="submission" date="2014-04" db="EMBL/GenBank/DDBJ databases">
        <authorList>
            <consortium name="DOE Joint Genome Institute"/>
            <person name="Kuo A."/>
            <person name="Kohler A."/>
            <person name="Costa M.D."/>
            <person name="Nagy L.G."/>
            <person name="Floudas D."/>
            <person name="Copeland A."/>
            <person name="Barry K.W."/>
            <person name="Cichocki N."/>
            <person name="Veneault-Fourrey C."/>
            <person name="LaButti K."/>
            <person name="Lindquist E.A."/>
            <person name="Lipzen A."/>
            <person name="Lundell T."/>
            <person name="Morin E."/>
            <person name="Murat C."/>
            <person name="Sun H."/>
            <person name="Tunlid A."/>
            <person name="Henrissat B."/>
            <person name="Grigoriev I.V."/>
            <person name="Hibbett D.S."/>
            <person name="Martin F."/>
            <person name="Nordberg H.P."/>
            <person name="Cantor M.N."/>
            <person name="Hua S.X."/>
        </authorList>
    </citation>
    <scope>NUCLEOTIDE SEQUENCE [LARGE SCALE GENOMIC DNA]</scope>
    <source>
        <strain evidence="2 3">441</strain>
    </source>
</reference>
<keyword evidence="3" id="KW-1185">Reference proteome</keyword>
<proteinExistence type="predicted"/>
<protein>
    <submittedName>
        <fullName evidence="2">Uncharacterized protein</fullName>
    </submittedName>
</protein>
<evidence type="ECO:0000256" key="1">
    <source>
        <dbReference type="SAM" id="Phobius"/>
    </source>
</evidence>
<dbReference type="AlphaFoldDB" id="A0A0C9Z247"/>
<organism evidence="2 3">
    <name type="scientific">Pisolithus microcarpus 441</name>
    <dbReference type="NCBI Taxonomy" id="765257"/>
    <lineage>
        <taxon>Eukaryota</taxon>
        <taxon>Fungi</taxon>
        <taxon>Dikarya</taxon>
        <taxon>Basidiomycota</taxon>
        <taxon>Agaricomycotina</taxon>
        <taxon>Agaricomycetes</taxon>
        <taxon>Agaricomycetidae</taxon>
        <taxon>Boletales</taxon>
        <taxon>Sclerodermatineae</taxon>
        <taxon>Pisolithaceae</taxon>
        <taxon>Pisolithus</taxon>
    </lineage>
</organism>
<accession>A0A0C9Z247</accession>
<feature type="transmembrane region" description="Helical" evidence="1">
    <location>
        <begin position="35"/>
        <end position="63"/>
    </location>
</feature>
<keyword evidence="1" id="KW-0812">Transmembrane</keyword>
<evidence type="ECO:0000313" key="2">
    <source>
        <dbReference type="EMBL" id="KIK23111.1"/>
    </source>
</evidence>
<name>A0A0C9Z247_9AGAM</name>
<dbReference type="Proteomes" id="UP000054018">
    <property type="component" value="Unassembled WGS sequence"/>
</dbReference>
<keyword evidence="1" id="KW-0472">Membrane</keyword>
<evidence type="ECO:0000313" key="3">
    <source>
        <dbReference type="Proteomes" id="UP000054018"/>
    </source>
</evidence>
<dbReference type="EMBL" id="KN833730">
    <property type="protein sequence ID" value="KIK23111.1"/>
    <property type="molecule type" value="Genomic_DNA"/>
</dbReference>
<reference evidence="3" key="2">
    <citation type="submission" date="2015-01" db="EMBL/GenBank/DDBJ databases">
        <title>Evolutionary Origins and Diversification of the Mycorrhizal Mutualists.</title>
        <authorList>
            <consortium name="DOE Joint Genome Institute"/>
            <consortium name="Mycorrhizal Genomics Consortium"/>
            <person name="Kohler A."/>
            <person name="Kuo A."/>
            <person name="Nagy L.G."/>
            <person name="Floudas D."/>
            <person name="Copeland A."/>
            <person name="Barry K.W."/>
            <person name="Cichocki N."/>
            <person name="Veneault-Fourrey C."/>
            <person name="LaButti K."/>
            <person name="Lindquist E.A."/>
            <person name="Lipzen A."/>
            <person name="Lundell T."/>
            <person name="Morin E."/>
            <person name="Murat C."/>
            <person name="Riley R."/>
            <person name="Ohm R."/>
            <person name="Sun H."/>
            <person name="Tunlid A."/>
            <person name="Henrissat B."/>
            <person name="Grigoriev I.V."/>
            <person name="Hibbett D.S."/>
            <person name="Martin F."/>
        </authorList>
    </citation>
    <scope>NUCLEOTIDE SEQUENCE [LARGE SCALE GENOMIC DNA]</scope>
    <source>
        <strain evidence="3">441</strain>
    </source>
</reference>
<gene>
    <name evidence="2" type="ORF">PISMIDRAFT_679605</name>
</gene>
<dbReference type="HOGENOM" id="CLU_2813381_0_0_1"/>